<dbReference type="PIRSF" id="PIRSF018266">
    <property type="entry name" value="FecR"/>
    <property type="match status" value="1"/>
</dbReference>
<gene>
    <name evidence="4" type="ORF">CCY01nite_07840</name>
</gene>
<evidence type="ECO:0000259" key="2">
    <source>
        <dbReference type="Pfam" id="PF04773"/>
    </source>
</evidence>
<feature type="transmembrane region" description="Helical" evidence="1">
    <location>
        <begin position="91"/>
        <end position="109"/>
    </location>
</feature>
<dbReference type="GO" id="GO:0016989">
    <property type="term" value="F:sigma factor antagonist activity"/>
    <property type="evidence" value="ECO:0007669"/>
    <property type="project" value="TreeGrafter"/>
</dbReference>
<evidence type="ECO:0008006" key="6">
    <source>
        <dbReference type="Google" id="ProtNLM"/>
    </source>
</evidence>
<reference evidence="4 5" key="1">
    <citation type="submission" date="2019-07" db="EMBL/GenBank/DDBJ databases">
        <title>Whole genome shotgun sequence of Chitinophaga cymbidii NBRC 109752.</title>
        <authorList>
            <person name="Hosoyama A."/>
            <person name="Uohara A."/>
            <person name="Ohji S."/>
            <person name="Ichikawa N."/>
        </authorList>
    </citation>
    <scope>NUCLEOTIDE SEQUENCE [LARGE SCALE GENOMIC DNA]</scope>
    <source>
        <strain evidence="4 5">NBRC 109752</strain>
    </source>
</reference>
<dbReference type="EMBL" id="BKAU01000001">
    <property type="protein sequence ID" value="GEP94524.1"/>
    <property type="molecule type" value="Genomic_DNA"/>
</dbReference>
<keyword evidence="1" id="KW-0812">Transmembrane</keyword>
<evidence type="ECO:0000256" key="1">
    <source>
        <dbReference type="SAM" id="Phobius"/>
    </source>
</evidence>
<dbReference type="InterPro" id="IPR012373">
    <property type="entry name" value="Ferrdict_sens_TM"/>
</dbReference>
<keyword evidence="1" id="KW-0472">Membrane</keyword>
<accession>A0A512RFU8</accession>
<feature type="domain" description="FecR protein" evidence="2">
    <location>
        <begin position="186"/>
        <end position="267"/>
    </location>
</feature>
<name>A0A512RFU8_9BACT</name>
<dbReference type="OrthoDB" id="1099576at2"/>
<protein>
    <recommendedName>
        <fullName evidence="6">Iron dicitrate transporter FecR</fullName>
    </recommendedName>
</protein>
<dbReference type="AlphaFoldDB" id="A0A512RFU8"/>
<dbReference type="Pfam" id="PF16344">
    <property type="entry name" value="FecR_C"/>
    <property type="match status" value="1"/>
</dbReference>
<dbReference type="Gene3D" id="3.55.50.30">
    <property type="match status" value="1"/>
</dbReference>
<proteinExistence type="predicted"/>
<evidence type="ECO:0000313" key="5">
    <source>
        <dbReference type="Proteomes" id="UP000321436"/>
    </source>
</evidence>
<evidence type="ECO:0000313" key="4">
    <source>
        <dbReference type="EMBL" id="GEP94524.1"/>
    </source>
</evidence>
<dbReference type="Pfam" id="PF04773">
    <property type="entry name" value="FecR"/>
    <property type="match status" value="1"/>
</dbReference>
<dbReference type="Proteomes" id="UP000321436">
    <property type="component" value="Unassembled WGS sequence"/>
</dbReference>
<organism evidence="4 5">
    <name type="scientific">Chitinophaga cymbidii</name>
    <dbReference type="NCBI Taxonomy" id="1096750"/>
    <lineage>
        <taxon>Bacteria</taxon>
        <taxon>Pseudomonadati</taxon>
        <taxon>Bacteroidota</taxon>
        <taxon>Chitinophagia</taxon>
        <taxon>Chitinophagales</taxon>
        <taxon>Chitinophagaceae</taxon>
        <taxon>Chitinophaga</taxon>
    </lineage>
</organism>
<comment type="caution">
    <text evidence="4">The sequence shown here is derived from an EMBL/GenBank/DDBJ whole genome shotgun (WGS) entry which is preliminary data.</text>
</comment>
<keyword evidence="1" id="KW-1133">Transmembrane helix</keyword>
<dbReference type="InterPro" id="IPR032508">
    <property type="entry name" value="FecR_C"/>
</dbReference>
<dbReference type="PANTHER" id="PTHR30273">
    <property type="entry name" value="PERIPLASMIC SIGNAL SENSOR AND SIGMA FACTOR ACTIVATOR FECR-RELATED"/>
    <property type="match status" value="1"/>
</dbReference>
<dbReference type="InterPro" id="IPR006860">
    <property type="entry name" value="FecR"/>
</dbReference>
<feature type="domain" description="Protein FecR C-terminal" evidence="3">
    <location>
        <begin position="312"/>
        <end position="370"/>
    </location>
</feature>
<keyword evidence="5" id="KW-1185">Reference proteome</keyword>
<dbReference type="PANTHER" id="PTHR30273:SF2">
    <property type="entry name" value="PROTEIN FECR"/>
    <property type="match status" value="1"/>
</dbReference>
<sequence>MNNTFDLELHAHTEALVYKRYTGEISEEEEVELSKLLATHPHLESIQQELDRLIAAGVLDKTPHISLTSSQRAAFEDKIHRSSRIRKVRQWAVAASVLVLLGVGGLYFFTRTTPNNTGVTAGIHVATTGVVLTTADGQVIALGEKKEISTPQGSISASMDSMLVQGQGELASRLNELKVPEKLDYAVTLPDGTRIRLNSATILRFPFAFQGDKREVYIDGEAYFTVASNVQQPFIVNTPSGSIEVLGTEFNVNTYVANRLITSLVSGATIVHSEKEKMQLSPGQEATVLKGNAIEKASFDPSTTLSWMKGVFYFDQAPLKEITSMVERWYGYKVVFDDLALRDILLTAHLNKHQPIQSFLTMLQNTTSIKSYFKEGSLHLH</sequence>
<dbReference type="RefSeq" id="WP_146858001.1">
    <property type="nucleotide sequence ID" value="NZ_BKAU01000001.1"/>
</dbReference>
<evidence type="ECO:0000259" key="3">
    <source>
        <dbReference type="Pfam" id="PF16344"/>
    </source>
</evidence>
<dbReference type="Gene3D" id="2.60.120.1440">
    <property type="match status" value="1"/>
</dbReference>